<feature type="signal peptide" evidence="7">
    <location>
        <begin position="1"/>
        <end position="24"/>
    </location>
</feature>
<dbReference type="AlphaFoldDB" id="A0A834JDR4"/>
<gene>
    <name evidence="8" type="ORF">HZH66_012300</name>
</gene>
<protein>
    <submittedName>
        <fullName evidence="8">Uncharacterized protein</fullName>
    </submittedName>
</protein>
<evidence type="ECO:0000256" key="7">
    <source>
        <dbReference type="SAM" id="SignalP"/>
    </source>
</evidence>
<comment type="caution">
    <text evidence="8">The sequence shown here is derived from an EMBL/GenBank/DDBJ whole genome shotgun (WGS) entry which is preliminary data.</text>
</comment>
<keyword evidence="2 6" id="KW-0812">Transmembrane</keyword>
<dbReference type="Proteomes" id="UP000614350">
    <property type="component" value="Unassembled WGS sequence"/>
</dbReference>
<evidence type="ECO:0000256" key="5">
    <source>
        <dbReference type="ARBA" id="ARBA00023136"/>
    </source>
</evidence>
<evidence type="ECO:0000313" key="9">
    <source>
        <dbReference type="Proteomes" id="UP000614350"/>
    </source>
</evidence>
<feature type="chain" id="PRO_5032420561" evidence="7">
    <location>
        <begin position="25"/>
        <end position="240"/>
    </location>
</feature>
<dbReference type="EMBL" id="JACSEA010000015">
    <property type="protein sequence ID" value="KAF7385214.1"/>
    <property type="molecule type" value="Genomic_DNA"/>
</dbReference>
<evidence type="ECO:0000313" key="8">
    <source>
        <dbReference type="EMBL" id="KAF7385214.1"/>
    </source>
</evidence>
<evidence type="ECO:0000256" key="2">
    <source>
        <dbReference type="ARBA" id="ARBA00022692"/>
    </source>
</evidence>
<evidence type="ECO:0000256" key="1">
    <source>
        <dbReference type="ARBA" id="ARBA00004167"/>
    </source>
</evidence>
<keyword evidence="4 6" id="KW-1133">Transmembrane helix</keyword>
<comment type="subcellular location">
    <subcellularLocation>
        <location evidence="1">Membrane</location>
        <topology evidence="1">Single-pass membrane protein</topology>
    </subcellularLocation>
</comment>
<accession>A0A834JDR4</accession>
<keyword evidence="5 6" id="KW-0472">Membrane</keyword>
<evidence type="ECO:0000256" key="4">
    <source>
        <dbReference type="ARBA" id="ARBA00022989"/>
    </source>
</evidence>
<feature type="transmembrane region" description="Helical" evidence="6">
    <location>
        <begin position="177"/>
        <end position="199"/>
    </location>
</feature>
<keyword evidence="9" id="KW-1185">Reference proteome</keyword>
<evidence type="ECO:0000256" key="3">
    <source>
        <dbReference type="ARBA" id="ARBA00022729"/>
    </source>
</evidence>
<dbReference type="InterPro" id="IPR018939">
    <property type="entry name" value="Autophagy-rel_prot_27"/>
</dbReference>
<reference evidence="8" key="1">
    <citation type="journal article" date="2020" name="G3 (Bethesda)">
        <title>High-Quality Assemblies for Three Invasive Social Wasps from the &lt;i&gt;Vespula&lt;/i&gt; Genus.</title>
        <authorList>
            <person name="Harrop T.W.R."/>
            <person name="Guhlin J."/>
            <person name="McLaughlin G.M."/>
            <person name="Permina E."/>
            <person name="Stockwell P."/>
            <person name="Gilligan J."/>
            <person name="Le Lec M.F."/>
            <person name="Gruber M.A.M."/>
            <person name="Quinn O."/>
            <person name="Lovegrove M."/>
            <person name="Duncan E.J."/>
            <person name="Remnant E.J."/>
            <person name="Van Eeckhoven J."/>
            <person name="Graham B."/>
            <person name="Knapp R.A."/>
            <person name="Langford K.W."/>
            <person name="Kronenberg Z."/>
            <person name="Press M.O."/>
            <person name="Eacker S.M."/>
            <person name="Wilson-Rankin E.E."/>
            <person name="Purcell J."/>
            <person name="Lester P.J."/>
            <person name="Dearden P.K."/>
        </authorList>
    </citation>
    <scope>NUCLEOTIDE SEQUENCE</scope>
    <source>
        <strain evidence="8">Marl-1</strain>
    </source>
</reference>
<sequence>MFLYSSMFIIFGLVFILFCDTTLAKCNKISFCTCIVPGNEVKKLIDLVDNGILDKKLSHTLYIDLCANVTLKTKENEFQCTKQNGSFCATNSYKKEFTDLGVVNQSNINLVLGYNNISISIVNPNSNSTVKTTVSCCTGCTAKLVSDTITYHVPPLGTINPCKNQMSAGTVSIGSTLVILLFVFSGLYFIGGAIALRLLRGATGWEMLPNHEFWCDLPSLIRDGITFTFNCCRADSYERI</sequence>
<dbReference type="Pfam" id="PF09451">
    <property type="entry name" value="ATG27"/>
    <property type="match status" value="1"/>
</dbReference>
<name>A0A834JDR4_VESVU</name>
<proteinExistence type="predicted"/>
<keyword evidence="3 7" id="KW-0732">Signal</keyword>
<organism evidence="8 9">
    <name type="scientific">Vespula vulgaris</name>
    <name type="common">Yellow jacket</name>
    <name type="synonym">Wasp</name>
    <dbReference type="NCBI Taxonomy" id="7454"/>
    <lineage>
        <taxon>Eukaryota</taxon>
        <taxon>Metazoa</taxon>
        <taxon>Ecdysozoa</taxon>
        <taxon>Arthropoda</taxon>
        <taxon>Hexapoda</taxon>
        <taxon>Insecta</taxon>
        <taxon>Pterygota</taxon>
        <taxon>Neoptera</taxon>
        <taxon>Endopterygota</taxon>
        <taxon>Hymenoptera</taxon>
        <taxon>Apocrita</taxon>
        <taxon>Aculeata</taxon>
        <taxon>Vespoidea</taxon>
        <taxon>Vespidae</taxon>
        <taxon>Vespinae</taxon>
        <taxon>Vespula</taxon>
    </lineage>
</organism>
<dbReference type="GO" id="GO:0005802">
    <property type="term" value="C:trans-Golgi network"/>
    <property type="evidence" value="ECO:0007669"/>
    <property type="project" value="TreeGrafter"/>
</dbReference>
<dbReference type="PANTHER" id="PTHR15071:SF0">
    <property type="entry name" value="MANNOSE 6-PHOSPHATE RECEPTOR-LIKE PROTEIN 1"/>
    <property type="match status" value="1"/>
</dbReference>
<evidence type="ECO:0000256" key="6">
    <source>
        <dbReference type="SAM" id="Phobius"/>
    </source>
</evidence>
<dbReference type="GO" id="GO:0000139">
    <property type="term" value="C:Golgi membrane"/>
    <property type="evidence" value="ECO:0007669"/>
    <property type="project" value="UniProtKB-SubCell"/>
</dbReference>
<dbReference type="PANTHER" id="PTHR15071">
    <property type="entry name" value="MANNOSE-6-PHOSPHATE RECEPTOR FAMILY MEMBER"/>
    <property type="match status" value="1"/>
</dbReference>